<protein>
    <recommendedName>
        <fullName evidence="1">DUF7580 domain-containing protein</fullName>
    </recommendedName>
</protein>
<dbReference type="eggNOG" id="ENOG502SNN1">
    <property type="taxonomic scope" value="Eukaryota"/>
</dbReference>
<dbReference type="Pfam" id="PF24476">
    <property type="entry name" value="DUF7580"/>
    <property type="match status" value="1"/>
</dbReference>
<dbReference type="AlphaFoldDB" id="U4L491"/>
<gene>
    <name evidence="2" type="ORF">PCON_06700</name>
</gene>
<evidence type="ECO:0000313" key="2">
    <source>
        <dbReference type="EMBL" id="CCX07113.1"/>
    </source>
</evidence>
<evidence type="ECO:0000259" key="1">
    <source>
        <dbReference type="Pfam" id="PF24476"/>
    </source>
</evidence>
<name>U4L491_PYROM</name>
<dbReference type="Proteomes" id="UP000018144">
    <property type="component" value="Unassembled WGS sequence"/>
</dbReference>
<accession>U4L491</accession>
<dbReference type="OMA" id="FCGNWLK"/>
<evidence type="ECO:0000313" key="3">
    <source>
        <dbReference type="Proteomes" id="UP000018144"/>
    </source>
</evidence>
<dbReference type="PANTHER" id="PTHR35186">
    <property type="entry name" value="ANK_REP_REGION DOMAIN-CONTAINING PROTEIN"/>
    <property type="match status" value="1"/>
</dbReference>
<dbReference type="OrthoDB" id="3565018at2759"/>
<proteinExistence type="predicted"/>
<dbReference type="PANTHER" id="PTHR35186:SF4">
    <property type="entry name" value="PRION-INHIBITION AND PROPAGATION HELO DOMAIN-CONTAINING PROTEIN"/>
    <property type="match status" value="1"/>
</dbReference>
<keyword evidence="3" id="KW-1185">Reference proteome</keyword>
<feature type="domain" description="DUF7580" evidence="1">
    <location>
        <begin position="199"/>
        <end position="614"/>
    </location>
</feature>
<reference evidence="2 3" key="1">
    <citation type="journal article" date="2013" name="PLoS Genet.">
        <title>The genome and development-dependent transcriptomes of Pyronema confluens: a window into fungal evolution.</title>
        <authorList>
            <person name="Traeger S."/>
            <person name="Altegoer F."/>
            <person name="Freitag M."/>
            <person name="Gabaldon T."/>
            <person name="Kempken F."/>
            <person name="Kumar A."/>
            <person name="Marcet-Houben M."/>
            <person name="Poggeler S."/>
            <person name="Stajich J.E."/>
            <person name="Nowrousian M."/>
        </authorList>
    </citation>
    <scope>NUCLEOTIDE SEQUENCE [LARGE SCALE GENOMIC DNA]</scope>
    <source>
        <strain evidence="3">CBS 100304</strain>
        <tissue evidence="2">Vegetative mycelium</tissue>
    </source>
</reference>
<dbReference type="STRING" id="1076935.U4L491"/>
<organism evidence="2 3">
    <name type="scientific">Pyronema omphalodes (strain CBS 100304)</name>
    <name type="common">Pyronema confluens</name>
    <dbReference type="NCBI Taxonomy" id="1076935"/>
    <lineage>
        <taxon>Eukaryota</taxon>
        <taxon>Fungi</taxon>
        <taxon>Dikarya</taxon>
        <taxon>Ascomycota</taxon>
        <taxon>Pezizomycotina</taxon>
        <taxon>Pezizomycetes</taxon>
        <taxon>Pezizales</taxon>
        <taxon>Pyronemataceae</taxon>
        <taxon>Pyronema</taxon>
    </lineage>
</organism>
<sequence>MVTGIEAAGLALGIFPLVLKGVEVYMDGLDTAKDLWHWRRQLRFIYRELQVEFALFESTCERLIEEVGTDGIEGGIMTMMSGDIDCWRESGFDCKLAKHMGDHIANVFIDQVIELNNCLEEIRGKLGLKYSDFGESDPTAHISRNKTLIATLKHIIKKDETLTRIQKINARIERLAPRRSTALRTGSRFKMGSTIKMYSRLRKHAFNLHAVLQERVAPCEHCTSATHAVSLQLLKAIAENPRDSDEHLKLTVLFSYDLGAESNQSTITWCEVEFEQLEGVSLGDSRENVSGNKEELGVEDKKAFLKKTLSFRRSTSEKSTSKDSQELKVGFTSVLKGMFRSKPKAKSVAFKVETVTQVAPVATSQIYTDMKRIDNFCQAIQQSNPSPTSNLCDLGYLDCTSPKARAKHRIKSRIASSYLKEIVPLKTLLEYELLTSFQDRLELGVILACAAMQLHGTVWLKESWGKNDIYFLQTSKAALTGADGKPITIREPVLKKPLVRRILDKPREGRTLTPEPATKRNDGLLRSLGLILIELWYGKEISKIYPEIKDTALMTANDTDDLSDKIARDAGHMYGDAVRRCIRGIDHADRSLENDEFKTLVENNVISQLRTNLKVFKLGLLDG</sequence>
<dbReference type="EMBL" id="HF935332">
    <property type="protein sequence ID" value="CCX07113.1"/>
    <property type="molecule type" value="Genomic_DNA"/>
</dbReference>
<dbReference type="InterPro" id="IPR056002">
    <property type="entry name" value="DUF7580"/>
</dbReference>